<evidence type="ECO:0000256" key="6">
    <source>
        <dbReference type="ARBA" id="ARBA00022679"/>
    </source>
</evidence>
<keyword evidence="5" id="KW-0328">Glycosyltransferase</keyword>
<evidence type="ECO:0000256" key="1">
    <source>
        <dbReference type="ARBA" id="ARBA00004477"/>
    </source>
</evidence>
<evidence type="ECO:0000256" key="12">
    <source>
        <dbReference type="SAM" id="Phobius"/>
    </source>
</evidence>
<keyword evidence="9 12" id="KW-1133">Transmembrane helix</keyword>
<dbReference type="InterPro" id="IPR009643">
    <property type="entry name" value="HS1-bd"/>
</dbReference>
<reference evidence="13" key="1">
    <citation type="journal article" date="2023" name="Mol. Ecol. Resour.">
        <title>Chromosome-level genome assembly of a triploid poplar Populus alba 'Berolinensis'.</title>
        <authorList>
            <person name="Chen S."/>
            <person name="Yu Y."/>
            <person name="Wang X."/>
            <person name="Wang S."/>
            <person name="Zhang T."/>
            <person name="Zhou Y."/>
            <person name="He R."/>
            <person name="Meng N."/>
            <person name="Wang Y."/>
            <person name="Liu W."/>
            <person name="Liu Z."/>
            <person name="Liu J."/>
            <person name="Guo Q."/>
            <person name="Huang H."/>
            <person name="Sederoff R.R."/>
            <person name="Wang G."/>
            <person name="Qu G."/>
            <person name="Chen S."/>
        </authorList>
    </citation>
    <scope>NUCLEOTIDE SEQUENCE</scope>
    <source>
        <strain evidence="13">SC-2020</strain>
    </source>
</reference>
<accession>A0AAD6LUN0</accession>
<dbReference type="Pfam" id="PF05208">
    <property type="entry name" value="ALG3"/>
    <property type="match status" value="1"/>
</dbReference>
<dbReference type="EC" id="2.4.1.258" evidence="4"/>
<dbReference type="EMBL" id="JAQIZT010000014">
    <property type="protein sequence ID" value="KAJ6972974.1"/>
    <property type="molecule type" value="Genomic_DNA"/>
</dbReference>
<sequence>MALKSGRKLQPSRSRRPQILKNPKAAFALALIFMDALLVALIIAYVPYTKIDWDAYMSQVTGFLGGERDYTNLKGDTGPLVYPAGFLYIYSAIRFITGGEVYPAQILFGILYIINLSIVIFIYVKTEVLPWWAIILLSLSKRVHSIFVLRLFNDCFAMTLLHAALAMLLYQKWHLGLVLFSGAVSIKMNVLLYAPPLLLLMLKAMNIYGVISALACAALVQLGKLMLVVVVVIDETTMRMSVNFKFIPEPVFVSKQFAISLLIAHLGLLAAFAHYKWCRHEGGLFKFLHSKVTSALSSSSSSGLKILKEEHIMTTLFAGNFIGIVCARSLHYQFYSWYFYSLPYLLWKTHFPTVLRCGVLLECLSFKQLFICSSFLSPFTYTLGPMEGHDSEDPKQSTADMTAFVQHLLQQMQSRFQTMSDSIVSKNILTIVFTSLIWREKVSDILVCAFHYLWVHGHCLFCFLDFNALDEMGNRIDDLEKSIDELREEMGVEGSPSPLAPSKVKTGEALFVLSRQFGDWGVIVTCVEETCLQVWDDVWQLKINPLLPSNLIWFHHVYSVTCHKIAGQLSYILKVKLAINFA</sequence>
<dbReference type="Gene3D" id="1.20.5.430">
    <property type="match status" value="1"/>
</dbReference>
<dbReference type="Proteomes" id="UP001164929">
    <property type="component" value="Chromosome 14"/>
</dbReference>
<dbReference type="PANTHER" id="PTHR12646:SF0">
    <property type="entry name" value="DOL-P-MAN:MAN(5)GLCNAC(2)-PP-DOL ALPHA-1,3-MANNOSYLTRANSFERASE"/>
    <property type="match status" value="1"/>
</dbReference>
<feature type="transmembrane region" description="Helical" evidence="12">
    <location>
        <begin position="179"/>
        <end position="200"/>
    </location>
</feature>
<comment type="similarity">
    <text evidence="3">Belongs to the HSBP1 family.</text>
</comment>
<evidence type="ECO:0000313" key="14">
    <source>
        <dbReference type="Proteomes" id="UP001164929"/>
    </source>
</evidence>
<evidence type="ECO:0000256" key="5">
    <source>
        <dbReference type="ARBA" id="ARBA00022676"/>
    </source>
</evidence>
<keyword evidence="6" id="KW-0808">Transferase</keyword>
<keyword evidence="8" id="KW-0256">Endoplasmic reticulum</keyword>
<evidence type="ECO:0000313" key="13">
    <source>
        <dbReference type="EMBL" id="KAJ6972974.1"/>
    </source>
</evidence>
<dbReference type="AlphaFoldDB" id="A0AAD6LUN0"/>
<feature type="transmembrane region" description="Helical" evidence="12">
    <location>
        <begin position="207"/>
        <end position="233"/>
    </location>
</feature>
<gene>
    <name evidence="13" type="ORF">NC653_033340</name>
</gene>
<feature type="transmembrane region" description="Helical" evidence="12">
    <location>
        <begin position="253"/>
        <end position="275"/>
    </location>
</feature>
<evidence type="ECO:0000256" key="10">
    <source>
        <dbReference type="ARBA" id="ARBA00023136"/>
    </source>
</evidence>
<protein>
    <recommendedName>
        <fullName evidence="4">dolichyl-P-Man:Man5GlcNAc2-PP-dolichol alpha-1,3-mannosyltransferase</fullName>
        <ecNumber evidence="4">2.4.1.258</ecNumber>
    </recommendedName>
</protein>
<name>A0AAD6LUN0_9ROSI</name>
<keyword evidence="7 12" id="KW-0812">Transmembrane</keyword>
<evidence type="ECO:0000256" key="4">
    <source>
        <dbReference type="ARBA" id="ARBA00011964"/>
    </source>
</evidence>
<organism evidence="13 14">
    <name type="scientific">Populus alba x Populus x berolinensis</name>
    <dbReference type="NCBI Taxonomy" id="444605"/>
    <lineage>
        <taxon>Eukaryota</taxon>
        <taxon>Viridiplantae</taxon>
        <taxon>Streptophyta</taxon>
        <taxon>Embryophyta</taxon>
        <taxon>Tracheophyta</taxon>
        <taxon>Spermatophyta</taxon>
        <taxon>Magnoliopsida</taxon>
        <taxon>eudicotyledons</taxon>
        <taxon>Gunneridae</taxon>
        <taxon>Pentapetalae</taxon>
        <taxon>rosids</taxon>
        <taxon>fabids</taxon>
        <taxon>Malpighiales</taxon>
        <taxon>Salicaceae</taxon>
        <taxon>Saliceae</taxon>
        <taxon>Populus</taxon>
    </lineage>
</organism>
<dbReference type="InterPro" id="IPR007873">
    <property type="entry name" value="Glycosyltransferase_ALG3"/>
</dbReference>
<evidence type="ECO:0000256" key="2">
    <source>
        <dbReference type="ARBA" id="ARBA00004922"/>
    </source>
</evidence>
<feature type="transmembrane region" description="Helical" evidence="12">
    <location>
        <begin position="80"/>
        <end position="97"/>
    </location>
</feature>
<evidence type="ECO:0000256" key="3">
    <source>
        <dbReference type="ARBA" id="ARBA00006349"/>
    </source>
</evidence>
<keyword evidence="10 12" id="KW-0472">Membrane</keyword>
<evidence type="ECO:0000256" key="8">
    <source>
        <dbReference type="ARBA" id="ARBA00022824"/>
    </source>
</evidence>
<keyword evidence="14" id="KW-1185">Reference proteome</keyword>
<dbReference type="GO" id="GO:0005789">
    <property type="term" value="C:endoplasmic reticulum membrane"/>
    <property type="evidence" value="ECO:0007669"/>
    <property type="project" value="UniProtKB-SubCell"/>
</dbReference>
<comment type="catalytic activity">
    <reaction evidence="11">
        <text>an alpha-D-Man-(1-&gt;2)-alpha-D-Man-(1-&gt;2)-alpha-D-Man-(1-&gt;3)-[alpha-D-Man-(1-&gt;6)]-beta-D-Man-(1-&gt;4)-beta-D-GlcNAc-(1-&gt;4)-alpha-D-GlcNAc-diphospho-di-trans,poly-cis-dolichol + a di-trans,poly-cis-dolichyl beta-D-mannosyl phosphate = an alpha-D-Man-(1-&gt;2)-alpha-D-Man-(1-&gt;2)-alpha-D-Man-(1-&gt;3)-[alpha-D-Man-(1-&gt;3)-alpha-D-Man-(1-&gt;6)]-beta-D-Man-(1-&gt;4)-beta-D-GlcNAc-(1-&gt;4)-alpha-D-GlcNAc-diphospho-di-trans,poly-cis-dolichol + a di-trans,poly-cis-dolichyl phosphate + H(+)</text>
        <dbReference type="Rhea" id="RHEA:29527"/>
        <dbReference type="Rhea" id="RHEA-COMP:19498"/>
        <dbReference type="Rhea" id="RHEA-COMP:19501"/>
        <dbReference type="Rhea" id="RHEA-COMP:19516"/>
        <dbReference type="Rhea" id="RHEA-COMP:19517"/>
        <dbReference type="ChEBI" id="CHEBI:15378"/>
        <dbReference type="ChEBI" id="CHEBI:57683"/>
        <dbReference type="ChEBI" id="CHEBI:58211"/>
        <dbReference type="ChEBI" id="CHEBI:132515"/>
        <dbReference type="ChEBI" id="CHEBI:132516"/>
        <dbReference type="EC" id="2.4.1.258"/>
    </reaction>
    <physiologicalReaction direction="left-to-right" evidence="11">
        <dbReference type="Rhea" id="RHEA:29528"/>
    </physiologicalReaction>
</comment>
<evidence type="ECO:0000256" key="7">
    <source>
        <dbReference type="ARBA" id="ARBA00022692"/>
    </source>
</evidence>
<feature type="transmembrane region" description="Helical" evidence="12">
    <location>
        <begin position="104"/>
        <end position="124"/>
    </location>
</feature>
<dbReference type="PANTHER" id="PTHR12646">
    <property type="entry name" value="NOT56 - RELATED"/>
    <property type="match status" value="1"/>
</dbReference>
<feature type="transmembrane region" description="Helical" evidence="12">
    <location>
        <begin position="25"/>
        <end position="48"/>
    </location>
</feature>
<comment type="caution">
    <text evidence="13">The sequence shown here is derived from an EMBL/GenBank/DDBJ whole genome shotgun (WGS) entry which is preliminary data.</text>
</comment>
<feature type="transmembrane region" description="Helical" evidence="12">
    <location>
        <begin position="156"/>
        <end position="173"/>
    </location>
</feature>
<comment type="pathway">
    <text evidence="2">Protein modification; protein glycosylation.</text>
</comment>
<dbReference type="Pfam" id="PF06825">
    <property type="entry name" value="HSBP1"/>
    <property type="match status" value="1"/>
</dbReference>
<dbReference type="GO" id="GO:0003714">
    <property type="term" value="F:transcription corepressor activity"/>
    <property type="evidence" value="ECO:0007669"/>
    <property type="project" value="InterPro"/>
</dbReference>
<evidence type="ECO:0000256" key="9">
    <source>
        <dbReference type="ARBA" id="ARBA00022989"/>
    </source>
</evidence>
<proteinExistence type="inferred from homology"/>
<comment type="subcellular location">
    <subcellularLocation>
        <location evidence="1">Endoplasmic reticulum membrane</location>
        <topology evidence="1">Multi-pass membrane protein</topology>
    </subcellularLocation>
</comment>
<dbReference type="GO" id="GO:0052925">
    <property type="term" value="F:dol-P-Man:Man(5)GlcNAc(2)-PP-Dol alpha-1,3-mannosyltransferase activity"/>
    <property type="evidence" value="ECO:0007669"/>
    <property type="project" value="UniProtKB-EC"/>
</dbReference>
<evidence type="ECO:0000256" key="11">
    <source>
        <dbReference type="ARBA" id="ARBA00049506"/>
    </source>
</evidence>